<organism evidence="1 2">
    <name type="scientific">Prauserella muralis</name>
    <dbReference type="NCBI Taxonomy" id="588067"/>
    <lineage>
        <taxon>Bacteria</taxon>
        <taxon>Bacillati</taxon>
        <taxon>Actinomycetota</taxon>
        <taxon>Actinomycetes</taxon>
        <taxon>Pseudonocardiales</taxon>
        <taxon>Pseudonocardiaceae</taxon>
        <taxon>Prauserella</taxon>
    </lineage>
</organism>
<keyword evidence="2" id="KW-1185">Reference proteome</keyword>
<dbReference type="AlphaFoldDB" id="A0A2V4APW9"/>
<proteinExistence type="predicted"/>
<evidence type="ECO:0000313" key="2">
    <source>
        <dbReference type="Proteomes" id="UP000249915"/>
    </source>
</evidence>
<dbReference type="RefSeq" id="WP_112283243.1">
    <property type="nucleotide sequence ID" value="NZ_MASW01000005.1"/>
</dbReference>
<gene>
    <name evidence="1" type="ORF">BAY60_22755</name>
</gene>
<protein>
    <submittedName>
        <fullName evidence="1">Uncharacterized protein</fullName>
    </submittedName>
</protein>
<dbReference type="OrthoDB" id="10003639at2"/>
<accession>A0A2V4APW9</accession>
<evidence type="ECO:0000313" key="1">
    <source>
        <dbReference type="EMBL" id="PXY22642.1"/>
    </source>
</evidence>
<dbReference type="Proteomes" id="UP000249915">
    <property type="component" value="Unassembled WGS sequence"/>
</dbReference>
<reference evidence="1 2" key="1">
    <citation type="submission" date="2016-07" db="EMBL/GenBank/DDBJ databases">
        <title>Draft genome sequence of Prauserella muralis DSM 45305, isolated from a mould-covered wall in an indoor environment.</title>
        <authorList>
            <person name="Ruckert C."/>
            <person name="Albersmeier A."/>
            <person name="Jiang C.-L."/>
            <person name="Jiang Y."/>
            <person name="Kalinowski J."/>
            <person name="Schneider O."/>
            <person name="Winkler A."/>
            <person name="Zotchev S.B."/>
        </authorList>
    </citation>
    <scope>NUCLEOTIDE SEQUENCE [LARGE SCALE GENOMIC DNA]</scope>
    <source>
        <strain evidence="1 2">DSM 45305</strain>
    </source>
</reference>
<comment type="caution">
    <text evidence="1">The sequence shown here is derived from an EMBL/GenBank/DDBJ whole genome shotgun (WGS) entry which is preliminary data.</text>
</comment>
<name>A0A2V4APW9_9PSEU</name>
<sequence>MTRTPLAAALPTAQIEVGPGVDPASLDHALARLRALPGPCRVDSLTVRLTRTHHPALPDGILADASAVSEGRTVRARAVAKCPRASVDTLAARLVTALARPR</sequence>
<dbReference type="EMBL" id="MASW01000005">
    <property type="protein sequence ID" value="PXY22642.1"/>
    <property type="molecule type" value="Genomic_DNA"/>
</dbReference>